<dbReference type="STRING" id="913774.A0A0C3DEE7"/>
<organism evidence="2 3">
    <name type="scientific">Oidiodendron maius (strain Zn)</name>
    <dbReference type="NCBI Taxonomy" id="913774"/>
    <lineage>
        <taxon>Eukaryota</taxon>
        <taxon>Fungi</taxon>
        <taxon>Dikarya</taxon>
        <taxon>Ascomycota</taxon>
        <taxon>Pezizomycotina</taxon>
        <taxon>Leotiomycetes</taxon>
        <taxon>Leotiomycetes incertae sedis</taxon>
        <taxon>Myxotrichaceae</taxon>
        <taxon>Oidiodendron</taxon>
    </lineage>
</organism>
<reference evidence="2 3" key="1">
    <citation type="submission" date="2014-04" db="EMBL/GenBank/DDBJ databases">
        <authorList>
            <consortium name="DOE Joint Genome Institute"/>
            <person name="Kuo A."/>
            <person name="Martino E."/>
            <person name="Perotto S."/>
            <person name="Kohler A."/>
            <person name="Nagy L.G."/>
            <person name="Floudas D."/>
            <person name="Copeland A."/>
            <person name="Barry K.W."/>
            <person name="Cichocki N."/>
            <person name="Veneault-Fourrey C."/>
            <person name="LaButti K."/>
            <person name="Lindquist E.A."/>
            <person name="Lipzen A."/>
            <person name="Lundell T."/>
            <person name="Morin E."/>
            <person name="Murat C."/>
            <person name="Sun H."/>
            <person name="Tunlid A."/>
            <person name="Henrissat B."/>
            <person name="Grigoriev I.V."/>
            <person name="Hibbett D.S."/>
            <person name="Martin F."/>
            <person name="Nordberg H.P."/>
            <person name="Cantor M.N."/>
            <person name="Hua S.X."/>
        </authorList>
    </citation>
    <scope>NUCLEOTIDE SEQUENCE [LARGE SCALE GENOMIC DNA]</scope>
    <source>
        <strain evidence="2 3">Zn</strain>
    </source>
</reference>
<accession>A0A0C3DEE7</accession>
<feature type="compositionally biased region" description="Acidic residues" evidence="1">
    <location>
        <begin position="193"/>
        <end position="206"/>
    </location>
</feature>
<dbReference type="HOGENOM" id="CLU_351990_0_0_1"/>
<feature type="region of interest" description="Disordered" evidence="1">
    <location>
        <begin position="756"/>
        <end position="799"/>
    </location>
</feature>
<dbReference type="OrthoDB" id="4851482at2759"/>
<reference evidence="3" key="2">
    <citation type="submission" date="2015-01" db="EMBL/GenBank/DDBJ databases">
        <title>Evolutionary Origins and Diversification of the Mycorrhizal Mutualists.</title>
        <authorList>
            <consortium name="DOE Joint Genome Institute"/>
            <consortium name="Mycorrhizal Genomics Consortium"/>
            <person name="Kohler A."/>
            <person name="Kuo A."/>
            <person name="Nagy L.G."/>
            <person name="Floudas D."/>
            <person name="Copeland A."/>
            <person name="Barry K.W."/>
            <person name="Cichocki N."/>
            <person name="Veneault-Fourrey C."/>
            <person name="LaButti K."/>
            <person name="Lindquist E.A."/>
            <person name="Lipzen A."/>
            <person name="Lundell T."/>
            <person name="Morin E."/>
            <person name="Murat C."/>
            <person name="Riley R."/>
            <person name="Ohm R."/>
            <person name="Sun H."/>
            <person name="Tunlid A."/>
            <person name="Henrissat B."/>
            <person name="Grigoriev I.V."/>
            <person name="Hibbett D.S."/>
            <person name="Martin F."/>
        </authorList>
    </citation>
    <scope>NUCLEOTIDE SEQUENCE [LARGE SCALE GENOMIC DNA]</scope>
    <source>
        <strain evidence="3">Zn</strain>
    </source>
</reference>
<feature type="region of interest" description="Disordered" evidence="1">
    <location>
        <begin position="462"/>
        <end position="578"/>
    </location>
</feature>
<feature type="compositionally biased region" description="Basic and acidic residues" evidence="1">
    <location>
        <begin position="207"/>
        <end position="224"/>
    </location>
</feature>
<dbReference type="EMBL" id="KN832877">
    <property type="protein sequence ID" value="KIN00353.1"/>
    <property type="molecule type" value="Genomic_DNA"/>
</dbReference>
<evidence type="ECO:0000256" key="1">
    <source>
        <dbReference type="SAM" id="MobiDB-lite"/>
    </source>
</evidence>
<name>A0A0C3DEE7_OIDMZ</name>
<protein>
    <submittedName>
        <fullName evidence="2">Uncharacterized protein</fullName>
    </submittedName>
</protein>
<gene>
    <name evidence="2" type="ORF">OIDMADRAFT_29468</name>
</gene>
<dbReference type="AlphaFoldDB" id="A0A0C3DEE7"/>
<proteinExistence type="predicted"/>
<keyword evidence="3" id="KW-1185">Reference proteome</keyword>
<feature type="region of interest" description="Disordered" evidence="1">
    <location>
        <begin position="162"/>
        <end position="234"/>
    </location>
</feature>
<feature type="compositionally biased region" description="Polar residues" evidence="1">
    <location>
        <begin position="464"/>
        <end position="473"/>
    </location>
</feature>
<evidence type="ECO:0000313" key="2">
    <source>
        <dbReference type="EMBL" id="KIN00353.1"/>
    </source>
</evidence>
<feature type="compositionally biased region" description="Polar residues" evidence="1">
    <location>
        <begin position="179"/>
        <end position="192"/>
    </location>
</feature>
<sequence length="799" mass="89892">MYTLRKNRVFTTDRHFQGSLEIPFKLPDPTLRSTPVAPSILKFLLETVSRDILNLISTAFLDLNPNIINKMVRSSPATGQARKESLRRSLAAEPNVLIMQTPASHMPSSQPSRQDMALSYENYTVAPTTTASSYYQPTGTERGYSMGHVYGIETPLANNTNKSAVTYSQGDHRRKGRVTYSTDNNPYSVNDSSDLDYQPEDDDQLDEYAKKPAFENHADNKSDSDVDSDEDSSRNAVQVFEGIIRNEEHYKDTLARRLRKATLNDQVSDLPKTEEEQRALVKELFESIIDTSDVLDKPGKNGKPAQAVRRFRSGYYSNREIELKCWEILFRCRDASMGIKLPGLDAKSKKEEYGDFNARFQKILHSCKISKALCKQIMDPTYISRLVAAPGAEIQMKFNNKKINAERDIQNEIGRKAVKRGLKLNDLDRLIGQTGELPTTMEEPVQQDIKVQQEDAVELPPAFTISQSETKNFPKTPQTATTPKKLAQTASNSKTTSTKRKSASSSKSYRGYNPDNEDSDGYTETPAKRHRSSAKPRATPAQTRRHTLDKARCGNNTSMLNTIGSSSPNQQTSHVGPPLDREFSVSGGLNSMTLTSSFEPRAPMAAGAVPALSEAHPGTDGNSHMNKGIEPLELSYKFALCELLGVHRNWSDLYSLHQLRTYARAYNKELAHREWHHAPNYSATGYMLFVDGIFCREHFAQEIPIYQALAVARGDLTRNGEFIPNNPGLLGFPPQTDPKMRQALGIVHNPFGLHDDYDNDTHHHQHDHWHTHLQENGEQNDPRSHEDDHQWSVKHHVDA</sequence>
<feature type="compositionally biased region" description="Low complexity" evidence="1">
    <location>
        <begin position="474"/>
        <end position="496"/>
    </location>
</feature>
<dbReference type="InParanoid" id="A0A0C3DEE7"/>
<feature type="compositionally biased region" description="Polar residues" evidence="1">
    <location>
        <begin position="554"/>
        <end position="574"/>
    </location>
</feature>
<evidence type="ECO:0000313" key="3">
    <source>
        <dbReference type="Proteomes" id="UP000054321"/>
    </source>
</evidence>
<dbReference type="Proteomes" id="UP000054321">
    <property type="component" value="Unassembled WGS sequence"/>
</dbReference>